<dbReference type="AlphaFoldDB" id="A0A934JZ66"/>
<dbReference type="EMBL" id="JAEKNR010000070">
    <property type="protein sequence ID" value="MBJ7597612.1"/>
    <property type="molecule type" value="Genomic_DNA"/>
</dbReference>
<keyword evidence="5" id="KW-0802">TPR repeat</keyword>
<evidence type="ECO:0000313" key="8">
    <source>
        <dbReference type="EMBL" id="MBJ7597612.1"/>
    </source>
</evidence>
<protein>
    <submittedName>
        <fullName evidence="8">O-antigen ligase family protein</fullName>
    </submittedName>
</protein>
<keyword evidence="3 6" id="KW-1133">Transmembrane helix</keyword>
<dbReference type="GO" id="GO:0016874">
    <property type="term" value="F:ligase activity"/>
    <property type="evidence" value="ECO:0007669"/>
    <property type="project" value="UniProtKB-KW"/>
</dbReference>
<dbReference type="InterPro" id="IPR007016">
    <property type="entry name" value="O-antigen_ligase-rel_domated"/>
</dbReference>
<dbReference type="Proteomes" id="UP000612893">
    <property type="component" value="Unassembled WGS sequence"/>
</dbReference>
<feature type="transmembrane region" description="Helical" evidence="6">
    <location>
        <begin position="40"/>
        <end position="65"/>
    </location>
</feature>
<dbReference type="PROSITE" id="PS50005">
    <property type="entry name" value="TPR"/>
    <property type="match status" value="1"/>
</dbReference>
<dbReference type="PANTHER" id="PTHR37422:SF13">
    <property type="entry name" value="LIPOPOLYSACCHARIDE BIOSYNTHESIS PROTEIN PA4999-RELATED"/>
    <property type="match status" value="1"/>
</dbReference>
<feature type="transmembrane region" description="Helical" evidence="6">
    <location>
        <begin position="6"/>
        <end position="28"/>
    </location>
</feature>
<proteinExistence type="predicted"/>
<accession>A0A934JZ66</accession>
<evidence type="ECO:0000256" key="4">
    <source>
        <dbReference type="ARBA" id="ARBA00023136"/>
    </source>
</evidence>
<sequence length="476" mass="49537">MTVDGFILPRAFLALTGGAAVFGAGLLWGRRSLGRLAAPALAVAVAAVLAGAFSVASNLSMVGAYGRYESLPMRLAYLGLLCGAVWLGQRQRVVDAFLAGCGLASLEAIAQALIGALPRPDGNLGQPNLLGGLLAIALPLALGRVLGQKDEESPSASIAADWRWLALAALLAAGLAASTSRSGWLAALAGVSVMCVRLAPSRIRLPALAGAVLVVAAVGLVLVFSPLRQLNQDTGSARLGVWQDAVRVVAARPLFGWGEDTMGVVYGRYQSRDWEPGDSFDRAHSLPLDLAAAQGLVGLGACAWLFTTWWIGVLRRRHLAAFAGAAAAYLAWALFNFDWAPVTAPFWLLAGAAWPGGGEREARRSAWRPAVAVAALLATLVLGTAALAADLAYYRGRPALAAALDPLQPKYRAAAAGLANLRAAAALHDPQPETQVALGDAEAATGHPDQARAAYEHALELYPYDKDARQRLGLSG</sequence>
<organism evidence="8 9">
    <name type="scientific">Candidatus Nephthysia bennettiae</name>
    <dbReference type="NCBI Taxonomy" id="3127016"/>
    <lineage>
        <taxon>Bacteria</taxon>
        <taxon>Bacillati</taxon>
        <taxon>Candidatus Dormiibacterota</taxon>
        <taxon>Candidatus Dormibacteria</taxon>
        <taxon>Candidatus Dormibacterales</taxon>
        <taxon>Candidatus Dormibacteraceae</taxon>
        <taxon>Candidatus Nephthysia</taxon>
    </lineage>
</organism>
<feature type="transmembrane region" description="Helical" evidence="6">
    <location>
        <begin position="319"/>
        <end position="337"/>
    </location>
</feature>
<evidence type="ECO:0000256" key="1">
    <source>
        <dbReference type="ARBA" id="ARBA00004141"/>
    </source>
</evidence>
<dbReference type="InterPro" id="IPR019734">
    <property type="entry name" value="TPR_rpt"/>
</dbReference>
<reference evidence="8" key="1">
    <citation type="submission" date="2020-10" db="EMBL/GenBank/DDBJ databases">
        <title>Ca. Dormibacterota MAGs.</title>
        <authorList>
            <person name="Montgomery K."/>
        </authorList>
    </citation>
    <scope>NUCLEOTIDE SEQUENCE [LARGE SCALE GENOMIC DNA]</scope>
    <source>
        <strain evidence="8">SC8812_S17_10</strain>
    </source>
</reference>
<keyword evidence="8" id="KW-0436">Ligase</keyword>
<evidence type="ECO:0000313" key="9">
    <source>
        <dbReference type="Proteomes" id="UP000612893"/>
    </source>
</evidence>
<evidence type="ECO:0000256" key="6">
    <source>
        <dbReference type="SAM" id="Phobius"/>
    </source>
</evidence>
<keyword evidence="9" id="KW-1185">Reference proteome</keyword>
<dbReference type="GO" id="GO:0016020">
    <property type="term" value="C:membrane"/>
    <property type="evidence" value="ECO:0007669"/>
    <property type="project" value="UniProtKB-SubCell"/>
</dbReference>
<name>A0A934JZ66_9BACT</name>
<dbReference type="Pfam" id="PF13428">
    <property type="entry name" value="TPR_14"/>
    <property type="match status" value="1"/>
</dbReference>
<evidence type="ECO:0000256" key="2">
    <source>
        <dbReference type="ARBA" id="ARBA00022692"/>
    </source>
</evidence>
<dbReference type="PANTHER" id="PTHR37422">
    <property type="entry name" value="TEICHURONIC ACID BIOSYNTHESIS PROTEIN TUAE"/>
    <property type="match status" value="1"/>
</dbReference>
<feature type="transmembrane region" description="Helical" evidence="6">
    <location>
        <begin position="159"/>
        <end position="177"/>
    </location>
</feature>
<evidence type="ECO:0000256" key="5">
    <source>
        <dbReference type="PROSITE-ProRule" id="PRU00339"/>
    </source>
</evidence>
<feature type="repeat" description="TPR" evidence="5">
    <location>
        <begin position="432"/>
        <end position="465"/>
    </location>
</feature>
<feature type="transmembrane region" description="Helical" evidence="6">
    <location>
        <begin position="370"/>
        <end position="394"/>
    </location>
</feature>
<comment type="caution">
    <text evidence="8">The sequence shown here is derived from an EMBL/GenBank/DDBJ whole genome shotgun (WGS) entry which is preliminary data.</text>
</comment>
<comment type="subcellular location">
    <subcellularLocation>
        <location evidence="1">Membrane</location>
        <topology evidence="1">Multi-pass membrane protein</topology>
    </subcellularLocation>
</comment>
<dbReference type="InterPro" id="IPR051533">
    <property type="entry name" value="WaaL-like"/>
</dbReference>
<evidence type="ECO:0000259" key="7">
    <source>
        <dbReference type="Pfam" id="PF04932"/>
    </source>
</evidence>
<feature type="transmembrane region" description="Helical" evidence="6">
    <location>
        <begin position="291"/>
        <end position="312"/>
    </location>
</feature>
<dbReference type="InterPro" id="IPR011990">
    <property type="entry name" value="TPR-like_helical_dom_sf"/>
</dbReference>
<keyword evidence="2 6" id="KW-0812">Transmembrane</keyword>
<dbReference type="SUPFAM" id="SSF48452">
    <property type="entry name" value="TPR-like"/>
    <property type="match status" value="1"/>
</dbReference>
<keyword evidence="4 6" id="KW-0472">Membrane</keyword>
<dbReference type="Pfam" id="PF04932">
    <property type="entry name" value="Wzy_C"/>
    <property type="match status" value="1"/>
</dbReference>
<feature type="domain" description="O-antigen ligase-related" evidence="7">
    <location>
        <begin position="167"/>
        <end position="299"/>
    </location>
</feature>
<evidence type="ECO:0000256" key="3">
    <source>
        <dbReference type="ARBA" id="ARBA00022989"/>
    </source>
</evidence>
<feature type="transmembrane region" description="Helical" evidence="6">
    <location>
        <begin position="207"/>
        <end position="227"/>
    </location>
</feature>
<gene>
    <name evidence="8" type="ORF">JF922_05945</name>
</gene>
<dbReference type="Gene3D" id="1.25.40.10">
    <property type="entry name" value="Tetratricopeptide repeat domain"/>
    <property type="match status" value="1"/>
</dbReference>
<feature type="transmembrane region" description="Helical" evidence="6">
    <location>
        <begin position="129"/>
        <end position="147"/>
    </location>
</feature>
<feature type="transmembrane region" description="Helical" evidence="6">
    <location>
        <begin position="71"/>
        <end position="89"/>
    </location>
</feature>